<dbReference type="SUPFAM" id="SSF55166">
    <property type="entry name" value="Hedgehog/DD-peptidase"/>
    <property type="match status" value="1"/>
</dbReference>
<accession>A0A1I6FTS3</accession>
<dbReference type="Pfam" id="PF06904">
    <property type="entry name" value="Extensin-like_C"/>
    <property type="match status" value="1"/>
</dbReference>
<evidence type="ECO:0000256" key="1">
    <source>
        <dbReference type="SAM" id="SignalP"/>
    </source>
</evidence>
<protein>
    <submittedName>
        <fullName evidence="3">Uncharacterized conserved protein</fullName>
    </submittedName>
</protein>
<dbReference type="InterPro" id="IPR009683">
    <property type="entry name" value="Extensin-like_C"/>
</dbReference>
<dbReference type="EMBL" id="FOYP01000001">
    <property type="protein sequence ID" value="SFR33352.1"/>
    <property type="molecule type" value="Genomic_DNA"/>
</dbReference>
<dbReference type="STRING" id="390270.SAMN04488005_0480"/>
<proteinExistence type="predicted"/>
<feature type="signal peptide" evidence="1">
    <location>
        <begin position="1"/>
        <end position="18"/>
    </location>
</feature>
<feature type="chain" id="PRO_5011745425" evidence="1">
    <location>
        <begin position="19"/>
        <end position="248"/>
    </location>
</feature>
<sequence>MIRLAAILLALWGGMAAAQGFPRVAPPVVVSTDAPTIRPVTRPPPSPHAVLVSLRPAARPQSVEAAAHERHLARLRGQVCGDIAIQGGTLGEVEGPGACGVSDAVRVRSVAGVALRPAATMDCRTATALKNWVNRGAIPAVGTEGGGIASLRVVSHYACRNRNNASNGRLSEHAHGRAIDIAGIGLQDGSEITVLSGWGTSEDGAQLRQMWRAACGPFGTVLGPEANRFHADHFHFDTARYRSGSYCR</sequence>
<evidence type="ECO:0000313" key="3">
    <source>
        <dbReference type="EMBL" id="SFR33352.1"/>
    </source>
</evidence>
<dbReference type="InterPro" id="IPR009045">
    <property type="entry name" value="Zn_M74/Hedgehog-like"/>
</dbReference>
<organism evidence="3 4">
    <name type="scientific">Yoonia tamlensis</name>
    <dbReference type="NCBI Taxonomy" id="390270"/>
    <lineage>
        <taxon>Bacteria</taxon>
        <taxon>Pseudomonadati</taxon>
        <taxon>Pseudomonadota</taxon>
        <taxon>Alphaproteobacteria</taxon>
        <taxon>Rhodobacterales</taxon>
        <taxon>Paracoccaceae</taxon>
        <taxon>Yoonia</taxon>
    </lineage>
</organism>
<dbReference type="Proteomes" id="UP000199478">
    <property type="component" value="Unassembled WGS sequence"/>
</dbReference>
<name>A0A1I6FTS3_9RHOB</name>
<evidence type="ECO:0000259" key="2">
    <source>
        <dbReference type="Pfam" id="PF06904"/>
    </source>
</evidence>
<keyword evidence="1" id="KW-0732">Signal</keyword>
<gene>
    <name evidence="3" type="ORF">SAMN04488005_0480</name>
</gene>
<dbReference type="AlphaFoldDB" id="A0A1I6FTS3"/>
<dbReference type="RefSeq" id="WP_242650935.1">
    <property type="nucleotide sequence ID" value="NZ_FOYP01000001.1"/>
</dbReference>
<reference evidence="4" key="1">
    <citation type="submission" date="2016-10" db="EMBL/GenBank/DDBJ databases">
        <authorList>
            <person name="Varghese N."/>
            <person name="Submissions S."/>
        </authorList>
    </citation>
    <scope>NUCLEOTIDE SEQUENCE [LARGE SCALE GENOMIC DNA]</scope>
    <source>
        <strain evidence="4">DSM 26879</strain>
    </source>
</reference>
<keyword evidence="4" id="KW-1185">Reference proteome</keyword>
<evidence type="ECO:0000313" key="4">
    <source>
        <dbReference type="Proteomes" id="UP000199478"/>
    </source>
</evidence>
<feature type="domain" description="Extensin-like C-terminal" evidence="2">
    <location>
        <begin position="95"/>
        <end position="248"/>
    </location>
</feature>